<dbReference type="SMART" id="SM01360">
    <property type="entry name" value="A2M"/>
    <property type="match status" value="1"/>
</dbReference>
<dbReference type="Pfam" id="PF00207">
    <property type="entry name" value="A2M"/>
    <property type="match status" value="1"/>
</dbReference>
<dbReference type="PANTHER" id="PTHR11412:SF81">
    <property type="entry name" value="COMPLEMENT C3"/>
    <property type="match status" value="1"/>
</dbReference>
<feature type="non-terminal residue" evidence="6">
    <location>
        <position position="647"/>
    </location>
</feature>
<dbReference type="InterPro" id="IPR008930">
    <property type="entry name" value="Terpenoid_cyclase/PrenylTrfase"/>
</dbReference>
<evidence type="ECO:0000259" key="5">
    <source>
        <dbReference type="SMART" id="SM01360"/>
    </source>
</evidence>
<dbReference type="SUPFAM" id="SSF48239">
    <property type="entry name" value="Terpenoid cyclases/Protein prenyltransferases"/>
    <property type="match status" value="1"/>
</dbReference>
<sequence>VPTKDIKKDSRQNQYVVVKAVFPQQTLEKVVLVHFHSGYIFIQTDKTIYTPGSTVLYRIFTVGHKLEPVSKTVIVEFETPESIIVKQIPISAPLKSGIFSLSHNLPEIISLGTWKITAKYEDSPQQTFSAQFDVKEYVLPSFEVILEPSEKFLYIDGNEDFRVSITARYLYGKKLDGNAFVLFGVKVDDEKRSIPQSFKRISIDDGDGEATLTRAMLQARFVNLNELVGHSLYVSVTVLTESGSDMVEAEKTGINIVTTPYQIHFTKTPKYFKPGMPFELMVYVTNPDGSPAPHVPILNKGKIIHVGRQARQAGQNLVTMSLPITPDLIPSFRIVAYYQVGNSEIVADSVWLDIQDTCMGTKMPIFLKDSITTWEVLAVSLSETKGICVADPYKITVMKDFFIDLWLPYSVVRNEQVEIRAILYNYRDQTIKVWLELIHNPVFCSASTSKAKYRQILDIRAKSSLAVPLVIVPLQLGSHDIEVKAVVWGIFVSDGVKKKLKVVGGYKGAEPDVSLTAFVLIALEGAKDICKDQVNSLEGSINKAADYLAQRYQSLVRPYTVALASYALAMVGTLDTEKALMRASTGHSQTFPACCPTPQVPGGSTEVYSHPAVSVLVSAGGAIYSQVPRILLTKAMNLRFGEISEYV</sequence>
<dbReference type="Gene3D" id="2.60.40.1930">
    <property type="match status" value="2"/>
</dbReference>
<evidence type="ECO:0000256" key="1">
    <source>
        <dbReference type="ARBA" id="ARBA00004613"/>
    </source>
</evidence>
<organism evidence="6 7">
    <name type="scientific">Mauremys mutica</name>
    <name type="common">yellowpond turtle</name>
    <dbReference type="NCBI Taxonomy" id="74926"/>
    <lineage>
        <taxon>Eukaryota</taxon>
        <taxon>Metazoa</taxon>
        <taxon>Chordata</taxon>
        <taxon>Craniata</taxon>
        <taxon>Vertebrata</taxon>
        <taxon>Euteleostomi</taxon>
        <taxon>Archelosauria</taxon>
        <taxon>Testudinata</taxon>
        <taxon>Testudines</taxon>
        <taxon>Cryptodira</taxon>
        <taxon>Durocryptodira</taxon>
        <taxon>Testudinoidea</taxon>
        <taxon>Geoemydidae</taxon>
        <taxon>Geoemydinae</taxon>
        <taxon>Mauremys</taxon>
    </lineage>
</organism>
<gene>
    <name evidence="6" type="ORF">KIL84_020728</name>
</gene>
<dbReference type="FunFam" id="2.60.40.1940:FF:000001">
    <property type="entry name" value="Complement component C3"/>
    <property type="match status" value="1"/>
</dbReference>
<dbReference type="Gene3D" id="2.60.40.10">
    <property type="entry name" value="Immunoglobulins"/>
    <property type="match status" value="2"/>
</dbReference>
<comment type="subcellular location">
    <subcellularLocation>
        <location evidence="1">Secreted</location>
    </subcellularLocation>
</comment>
<keyword evidence="7" id="KW-1185">Reference proteome</keyword>
<dbReference type="InterPro" id="IPR011626">
    <property type="entry name" value="Alpha-macroglobulin_TED"/>
</dbReference>
<dbReference type="Pfam" id="PF17789">
    <property type="entry name" value="MG4"/>
    <property type="match status" value="1"/>
</dbReference>
<dbReference type="InterPro" id="IPR002890">
    <property type="entry name" value="MG2"/>
</dbReference>
<evidence type="ECO:0000313" key="6">
    <source>
        <dbReference type="EMBL" id="KAH1175994.1"/>
    </source>
</evidence>
<dbReference type="InterPro" id="IPR041555">
    <property type="entry name" value="MG3"/>
</dbReference>
<dbReference type="EMBL" id="JAHDVG010000475">
    <property type="protein sequence ID" value="KAH1175994.1"/>
    <property type="molecule type" value="Genomic_DNA"/>
</dbReference>
<protein>
    <submittedName>
        <fullName evidence="6">Uncharacterized protein</fullName>
    </submittedName>
</protein>
<dbReference type="PANTHER" id="PTHR11412">
    <property type="entry name" value="MACROGLOBULIN / COMPLEMENT"/>
    <property type="match status" value="1"/>
</dbReference>
<dbReference type="GO" id="GO:0005615">
    <property type="term" value="C:extracellular space"/>
    <property type="evidence" value="ECO:0007669"/>
    <property type="project" value="InterPro"/>
</dbReference>
<evidence type="ECO:0000313" key="7">
    <source>
        <dbReference type="Proteomes" id="UP000827986"/>
    </source>
</evidence>
<name>A0A9D4B027_9SAUR</name>
<keyword evidence="3" id="KW-1015">Disulfide bond</keyword>
<dbReference type="Pfam" id="PF07678">
    <property type="entry name" value="TED_complement"/>
    <property type="match status" value="1"/>
</dbReference>
<dbReference type="InterPro" id="IPR040839">
    <property type="entry name" value="MG4"/>
</dbReference>
<evidence type="ECO:0000259" key="4">
    <source>
        <dbReference type="SMART" id="SM01359"/>
    </source>
</evidence>
<dbReference type="FunFam" id="2.60.40.10:FF:000155">
    <property type="entry name" value="complement C3 isoform X1"/>
    <property type="match status" value="1"/>
</dbReference>
<accession>A0A9D4B027</accession>
<dbReference type="Proteomes" id="UP000827986">
    <property type="component" value="Unassembled WGS sequence"/>
</dbReference>
<comment type="caution">
    <text evidence="6">The sequence shown here is derived from an EMBL/GenBank/DDBJ whole genome shotgun (WGS) entry which is preliminary data.</text>
</comment>
<dbReference type="Gene3D" id="2.20.130.20">
    <property type="match status" value="1"/>
</dbReference>
<reference evidence="6" key="1">
    <citation type="submission" date="2021-09" db="EMBL/GenBank/DDBJ databases">
        <title>The genome of Mauremys mutica provides insights into the evolution of semi-aquatic lifestyle.</title>
        <authorList>
            <person name="Gong S."/>
            <person name="Gao Y."/>
        </authorList>
    </citation>
    <scope>NUCLEOTIDE SEQUENCE</scope>
    <source>
        <strain evidence="6">MM-2020</strain>
        <tissue evidence="6">Muscle</tissue>
    </source>
</reference>
<dbReference type="InterPro" id="IPR050473">
    <property type="entry name" value="A2M/Complement_sys"/>
</dbReference>
<dbReference type="Pfam" id="PF17791">
    <property type="entry name" value="MG3"/>
    <property type="match status" value="1"/>
</dbReference>
<dbReference type="InterPro" id="IPR001599">
    <property type="entry name" value="Macroglobln_a2"/>
</dbReference>
<feature type="domain" description="Alpha-2-macroglobulin bait region" evidence="4">
    <location>
        <begin position="263"/>
        <end position="390"/>
    </location>
</feature>
<dbReference type="FunFam" id="2.60.40.1930:FF:000006">
    <property type="entry name" value="Complement C3"/>
    <property type="match status" value="1"/>
</dbReference>
<proteinExistence type="predicted"/>
<keyword evidence="2" id="KW-0964">Secreted</keyword>
<dbReference type="SMART" id="SM01359">
    <property type="entry name" value="A2M_N_2"/>
    <property type="match status" value="1"/>
</dbReference>
<dbReference type="InterPro" id="IPR013783">
    <property type="entry name" value="Ig-like_fold"/>
</dbReference>
<evidence type="ECO:0000256" key="3">
    <source>
        <dbReference type="ARBA" id="ARBA00023157"/>
    </source>
</evidence>
<feature type="domain" description="Alpha-2-macroglobulin" evidence="5">
    <location>
        <begin position="349"/>
        <end position="437"/>
    </location>
</feature>
<dbReference type="Gene3D" id="2.60.40.1940">
    <property type="match status" value="1"/>
</dbReference>
<dbReference type="GO" id="GO:0004866">
    <property type="term" value="F:endopeptidase inhibitor activity"/>
    <property type="evidence" value="ECO:0007669"/>
    <property type="project" value="InterPro"/>
</dbReference>
<dbReference type="InterPro" id="IPR011625">
    <property type="entry name" value="A2M_N_BRD"/>
</dbReference>
<dbReference type="AlphaFoldDB" id="A0A9D4B027"/>
<dbReference type="Pfam" id="PF01835">
    <property type="entry name" value="MG2"/>
    <property type="match status" value="1"/>
</dbReference>
<evidence type="ECO:0000256" key="2">
    <source>
        <dbReference type="ARBA" id="ARBA00022525"/>
    </source>
</evidence>